<name>A0A8S2E003_9BILA</name>
<gene>
    <name evidence="1" type="ORF">OVA965_LOCUS16630</name>
    <name evidence="2" type="ORF">TMI583_LOCUS16636</name>
</gene>
<accession>A0A8S2E003</accession>
<proteinExistence type="predicted"/>
<comment type="caution">
    <text evidence="1">The sequence shown here is derived from an EMBL/GenBank/DDBJ whole genome shotgun (WGS) entry which is preliminary data.</text>
</comment>
<dbReference type="CDD" id="cd00198">
    <property type="entry name" value="vWFA"/>
    <property type="match status" value="1"/>
</dbReference>
<dbReference type="EMBL" id="CAJOBA010007778">
    <property type="protein sequence ID" value="CAF3812068.1"/>
    <property type="molecule type" value="Genomic_DNA"/>
</dbReference>
<dbReference type="Gene3D" id="3.40.50.410">
    <property type="entry name" value="von Willebrand factor, type A domain"/>
    <property type="match status" value="1"/>
</dbReference>
<evidence type="ECO:0000313" key="2">
    <source>
        <dbReference type="EMBL" id="CAF3812068.1"/>
    </source>
</evidence>
<evidence type="ECO:0000313" key="3">
    <source>
        <dbReference type="Proteomes" id="UP000677228"/>
    </source>
</evidence>
<evidence type="ECO:0008006" key="4">
    <source>
        <dbReference type="Google" id="ProtNLM"/>
    </source>
</evidence>
<evidence type="ECO:0000313" key="1">
    <source>
        <dbReference type="EMBL" id="CAF1044006.1"/>
    </source>
</evidence>
<dbReference type="Proteomes" id="UP000682733">
    <property type="component" value="Unassembled WGS sequence"/>
</dbReference>
<organism evidence="1 3">
    <name type="scientific">Didymodactylos carnosus</name>
    <dbReference type="NCBI Taxonomy" id="1234261"/>
    <lineage>
        <taxon>Eukaryota</taxon>
        <taxon>Metazoa</taxon>
        <taxon>Spiralia</taxon>
        <taxon>Gnathifera</taxon>
        <taxon>Rotifera</taxon>
        <taxon>Eurotatoria</taxon>
        <taxon>Bdelloidea</taxon>
        <taxon>Philodinida</taxon>
        <taxon>Philodinidae</taxon>
        <taxon>Didymodactylos</taxon>
    </lineage>
</organism>
<dbReference type="AlphaFoldDB" id="A0A8S2E003"/>
<dbReference type="InterPro" id="IPR036465">
    <property type="entry name" value="vWFA_dom_sf"/>
</dbReference>
<reference evidence="1" key="1">
    <citation type="submission" date="2021-02" db="EMBL/GenBank/DDBJ databases">
        <authorList>
            <person name="Nowell W R."/>
        </authorList>
    </citation>
    <scope>NUCLEOTIDE SEQUENCE</scope>
</reference>
<sequence>MKGRPWLDLTEAVKQFLKQRQDLGTEDRITAIKFTHKAVTEYFDQEVKDVNVDSIAYHGGRTDFSIAFAEVNQCITRSKTAASKYAIIFMSDGLAPFPEAELQTLVELHGNVIKKFWTLALGQSTDSSFLYTKRSAEGVIQRKGCSISLGLSAVIDIKPETFYTLANALWSANKAF</sequence>
<dbReference type="SUPFAM" id="SSF53300">
    <property type="entry name" value="vWA-like"/>
    <property type="match status" value="1"/>
</dbReference>
<dbReference type="Proteomes" id="UP000677228">
    <property type="component" value="Unassembled WGS sequence"/>
</dbReference>
<protein>
    <recommendedName>
        <fullName evidence="4">VWFA domain-containing protein</fullName>
    </recommendedName>
</protein>
<dbReference type="EMBL" id="CAJNOK010007769">
    <property type="protein sequence ID" value="CAF1044006.1"/>
    <property type="molecule type" value="Genomic_DNA"/>
</dbReference>